<dbReference type="InterPro" id="IPR013783">
    <property type="entry name" value="Ig-like_fold"/>
</dbReference>
<reference evidence="2 3" key="1">
    <citation type="submission" date="2019-02" db="EMBL/GenBank/DDBJ databases">
        <authorList>
            <person name="Goldberg S.R."/>
            <person name="Haltli B.A."/>
            <person name="Correa H."/>
            <person name="Russell K.G."/>
        </authorList>
    </citation>
    <scope>NUCLEOTIDE SEQUENCE [LARGE SCALE GENOMIC DNA]</scope>
    <source>
        <strain evidence="2 3">JCM 16186</strain>
    </source>
</reference>
<dbReference type="SUPFAM" id="SSF49299">
    <property type="entry name" value="PKD domain"/>
    <property type="match status" value="1"/>
</dbReference>
<dbReference type="Proteomes" id="UP000798808">
    <property type="component" value="Unassembled WGS sequence"/>
</dbReference>
<dbReference type="InterPro" id="IPR035986">
    <property type="entry name" value="PKD_dom_sf"/>
</dbReference>
<feature type="non-terminal residue" evidence="2">
    <location>
        <position position="396"/>
    </location>
</feature>
<dbReference type="Gene3D" id="2.60.40.10">
    <property type="entry name" value="Immunoglobulins"/>
    <property type="match status" value="1"/>
</dbReference>
<evidence type="ECO:0000313" key="2">
    <source>
        <dbReference type="EMBL" id="MTI23700.1"/>
    </source>
</evidence>
<gene>
    <name evidence="2" type="ORF">E1163_01915</name>
</gene>
<evidence type="ECO:0000259" key="1">
    <source>
        <dbReference type="PROSITE" id="PS50093"/>
    </source>
</evidence>
<accession>A0ABW9RLB3</accession>
<organism evidence="2 3">
    <name type="scientific">Fulvivirga kasyanovii</name>
    <dbReference type="NCBI Taxonomy" id="396812"/>
    <lineage>
        <taxon>Bacteria</taxon>
        <taxon>Pseudomonadati</taxon>
        <taxon>Bacteroidota</taxon>
        <taxon>Cytophagia</taxon>
        <taxon>Cytophagales</taxon>
        <taxon>Fulvivirgaceae</taxon>
        <taxon>Fulvivirga</taxon>
    </lineage>
</organism>
<keyword evidence="3" id="KW-1185">Reference proteome</keyword>
<protein>
    <submittedName>
        <fullName evidence="2">PKD domain-containing protein</fullName>
    </submittedName>
</protein>
<dbReference type="InterPro" id="IPR000601">
    <property type="entry name" value="PKD_dom"/>
</dbReference>
<evidence type="ECO:0000313" key="3">
    <source>
        <dbReference type="Proteomes" id="UP000798808"/>
    </source>
</evidence>
<feature type="domain" description="PKD" evidence="1">
    <location>
        <begin position="111"/>
        <end position="161"/>
    </location>
</feature>
<dbReference type="EMBL" id="SMLW01000280">
    <property type="protein sequence ID" value="MTI23700.1"/>
    <property type="molecule type" value="Genomic_DNA"/>
</dbReference>
<dbReference type="InterPro" id="IPR022409">
    <property type="entry name" value="PKD/Chitinase_dom"/>
</dbReference>
<sequence>MLLDNDIAEFEYNFFAKIDPKGNTIWARHGRIRYVTGIVPHINGGIMFTGSFVDNVSLDDLNFASATQGPYVNYNILTSHLGFNNSAEFTFYRDCDNNFHFQNISNYANLGSIISVKWDFGDGNTSTLLEPIHRYSSTDMYTVRLTIENSKGQVYSVEKEVDFNEKIPPLTSATVIGNKSSCEGEYMTLSSSIEAKYYEWNSTLQNQSINVNKSGDYAVRLGYTEECWSKYSQEVLVNFKNRPLQPKININQSNMICAGDSVKLSAPEGYQTYKWNTGAQTQSIYAKLNLSYEVSIQDSSNCWSDNSDPVQIKLINSPQTPTVDVSNGTEICPDETTILKAPGGYSAYRWNNGNEMSDIEVSDGNYSVQVSNAFGCWSDYSDNVEVKLINIESIIT</sequence>
<name>A0ABW9RLB3_9BACT</name>
<dbReference type="CDD" id="cd00146">
    <property type="entry name" value="PKD"/>
    <property type="match status" value="1"/>
</dbReference>
<comment type="caution">
    <text evidence="2">The sequence shown here is derived from an EMBL/GenBank/DDBJ whole genome shotgun (WGS) entry which is preliminary data.</text>
</comment>
<proteinExistence type="predicted"/>
<dbReference type="Pfam" id="PF18911">
    <property type="entry name" value="PKD_4"/>
    <property type="match status" value="1"/>
</dbReference>
<dbReference type="PROSITE" id="PS50093">
    <property type="entry name" value="PKD"/>
    <property type="match status" value="1"/>
</dbReference>
<dbReference type="SMART" id="SM00089">
    <property type="entry name" value="PKD"/>
    <property type="match status" value="1"/>
</dbReference>